<evidence type="ECO:0000313" key="3">
    <source>
        <dbReference type="Proteomes" id="UP001165090"/>
    </source>
</evidence>
<proteinExistence type="predicted"/>
<feature type="compositionally biased region" description="Polar residues" evidence="1">
    <location>
        <begin position="166"/>
        <end position="177"/>
    </location>
</feature>
<gene>
    <name evidence="2" type="ORF">VaNZ11_015453</name>
</gene>
<sequence length="902" mass="91161">MDSDNPTSVAQGLAEPISPDHSLSKVNETNEAGCPPADHKPHVMPTLLEAINTSAGNSEIDAAAAVTAAAKHSQSAPTVCFGGMKNLCLENQANYAAKRLGAPLKAISVMCSPPPPEQLAAKRLRELDRSRQGAKSAKRSKGLSEGRSSTGSLEGGSDAGEPTEGVNGNTEAPRQTTIYGVFHPDRYLNGEDCIDYQGNFITRSKFEKLGGSLMAKWYRSIRVVTTDEPLGAWLTRRGLPVLKGNPRNRRPALAKDGYENDTGGAAARGRGPKVTSVCTTRSGESSPARGGPADTAITTDSPLASAAVDSGAAEARAAPATSKAGSGPRFASPADGEDEAIVAAVPVAVPGGARSNGAALALCASPGSRPHATPSGASGIASDAGNVCFGSLKPPPAVTMAPPNAAARLDLQRRSPSSSSQVSSEQLQVSILSYGTGPAAVTNLPAVGGGLEGPVTAAAALPTRVPAQTGSAVVVVGEPPSVDSGGGVIGAGGSVRSVASAPIPPMPQVPVFHGSAFRGRMESPFANCTGSPLAPRSGPYASPEQDDDDDAWLSWAWSRCDEATENGGLSALPPQPPMLADGSGTLRAPACDETARAGSGQDLALTTGSGSFECQLQFAGSAGGGGGGGGGTAAKMSSDWLYRDPIAASLPSAFPGQHFAFAPSYDGKAGYGGGQGSHPYQRRALQATPAEFTGQLVGGKPPPLSQHSSKPLNRIEMVKMELMRGARGNTTHEAVNAAGGGALLPAEESPGNGLQSRMPSAPPPSHAPVPQPQPQLRRNVTSSFEARVEQLMRSGKRGGGACLGGWTPGACAPPASGGVGSTALQAPPLSASTGGGIGYAAFHGTHGIGATEQLAPDCPQPYLLQGCGGATGDGATALCWRRGMRDLNCPFVLGPAAVTWNL</sequence>
<evidence type="ECO:0000256" key="1">
    <source>
        <dbReference type="SAM" id="MobiDB-lite"/>
    </source>
</evidence>
<feature type="compositionally biased region" description="Polar residues" evidence="1">
    <location>
        <begin position="276"/>
        <end position="285"/>
    </location>
</feature>
<name>A0ABQ5SMB3_9CHLO</name>
<comment type="caution">
    <text evidence="2">The sequence shown here is derived from an EMBL/GenBank/DDBJ whole genome shotgun (WGS) entry which is preliminary data.</text>
</comment>
<dbReference type="Proteomes" id="UP001165090">
    <property type="component" value="Unassembled WGS sequence"/>
</dbReference>
<feature type="region of interest" description="Disordered" evidence="1">
    <location>
        <begin position="1"/>
        <end position="41"/>
    </location>
</feature>
<feature type="region of interest" description="Disordered" evidence="1">
    <location>
        <begin position="566"/>
        <end position="586"/>
    </location>
</feature>
<feature type="region of interest" description="Disordered" evidence="1">
    <location>
        <begin position="242"/>
        <end position="335"/>
    </location>
</feature>
<evidence type="ECO:0000313" key="2">
    <source>
        <dbReference type="EMBL" id="GLI70537.1"/>
    </source>
</evidence>
<reference evidence="2 3" key="1">
    <citation type="journal article" date="2023" name="IScience">
        <title>Expanded male sex-determining region conserved during the evolution of homothallism in the green alga Volvox.</title>
        <authorList>
            <person name="Yamamoto K."/>
            <person name="Matsuzaki R."/>
            <person name="Mahakham W."/>
            <person name="Heman W."/>
            <person name="Sekimoto H."/>
            <person name="Kawachi M."/>
            <person name="Minakuchi Y."/>
            <person name="Toyoda A."/>
            <person name="Nozaki H."/>
        </authorList>
    </citation>
    <scope>NUCLEOTIDE SEQUENCE [LARGE SCALE GENOMIC DNA]</scope>
    <source>
        <strain evidence="2 3">NIES-4468</strain>
    </source>
</reference>
<feature type="compositionally biased region" description="Low complexity" evidence="1">
    <location>
        <begin position="304"/>
        <end position="318"/>
    </location>
</feature>
<feature type="compositionally biased region" description="Polar residues" evidence="1">
    <location>
        <begin position="1"/>
        <end position="10"/>
    </location>
</feature>
<feature type="compositionally biased region" description="Pro residues" evidence="1">
    <location>
        <begin position="760"/>
        <end position="773"/>
    </location>
</feature>
<organism evidence="2 3">
    <name type="scientific">Volvox africanus</name>
    <dbReference type="NCBI Taxonomy" id="51714"/>
    <lineage>
        <taxon>Eukaryota</taxon>
        <taxon>Viridiplantae</taxon>
        <taxon>Chlorophyta</taxon>
        <taxon>core chlorophytes</taxon>
        <taxon>Chlorophyceae</taxon>
        <taxon>CS clade</taxon>
        <taxon>Chlamydomonadales</taxon>
        <taxon>Volvocaceae</taxon>
        <taxon>Volvox</taxon>
    </lineage>
</organism>
<accession>A0ABQ5SMB3</accession>
<dbReference type="EMBL" id="BSDZ01000094">
    <property type="protein sequence ID" value="GLI70537.1"/>
    <property type="molecule type" value="Genomic_DNA"/>
</dbReference>
<protein>
    <submittedName>
        <fullName evidence="2">Uncharacterized protein</fullName>
    </submittedName>
</protein>
<keyword evidence="3" id="KW-1185">Reference proteome</keyword>
<feature type="region of interest" description="Disordered" evidence="1">
    <location>
        <begin position="741"/>
        <end position="775"/>
    </location>
</feature>
<feature type="region of interest" description="Disordered" evidence="1">
    <location>
        <begin position="126"/>
        <end position="177"/>
    </location>
</feature>
<feature type="region of interest" description="Disordered" evidence="1">
    <location>
        <begin position="528"/>
        <end position="548"/>
    </location>
</feature>